<evidence type="ECO:0000259" key="13">
    <source>
        <dbReference type="PROSITE" id="PS50862"/>
    </source>
</evidence>
<gene>
    <name evidence="14" type="primary">proS</name>
    <name evidence="14" type="ORF">FEZ08_02510</name>
</gene>
<organism evidence="14 15">
    <name type="scientific">Culicoidibacter larvae</name>
    <dbReference type="NCBI Taxonomy" id="2579976"/>
    <lineage>
        <taxon>Bacteria</taxon>
        <taxon>Bacillati</taxon>
        <taxon>Bacillota</taxon>
        <taxon>Culicoidibacteria</taxon>
        <taxon>Culicoidibacterales</taxon>
        <taxon>Culicoidibacteraceae</taxon>
        <taxon>Culicoidibacter</taxon>
    </lineage>
</organism>
<dbReference type="RefSeq" id="WP_138190143.1">
    <property type="nucleotide sequence ID" value="NZ_VBWP01000002.1"/>
</dbReference>
<dbReference type="GO" id="GO:0016740">
    <property type="term" value="F:transferase activity"/>
    <property type="evidence" value="ECO:0007669"/>
    <property type="project" value="UniProtKB-ARBA"/>
</dbReference>
<dbReference type="GO" id="GO:0006433">
    <property type="term" value="P:prolyl-tRNA aminoacylation"/>
    <property type="evidence" value="ECO:0007669"/>
    <property type="project" value="UniProtKB-UniRule"/>
</dbReference>
<dbReference type="SUPFAM" id="SSF55681">
    <property type="entry name" value="Class II aaRS and biotin synthetases"/>
    <property type="match status" value="1"/>
</dbReference>
<dbReference type="InterPro" id="IPR006195">
    <property type="entry name" value="aa-tRNA-synth_II"/>
</dbReference>
<evidence type="ECO:0000256" key="12">
    <source>
        <dbReference type="NCBIfam" id="TIGR00409"/>
    </source>
</evidence>
<reference evidence="14 15" key="1">
    <citation type="submission" date="2019-05" db="EMBL/GenBank/DDBJ databases">
        <title>Culicoidintestinum kansasii gen. nov., sp. nov. from the gastrointestinal tract of the biting midge, Culicoides sonorensis.</title>
        <authorList>
            <person name="Neupane S."/>
            <person name="Ghosh A."/>
            <person name="Gunther S."/>
            <person name="Martin K."/>
            <person name="Zurek L."/>
        </authorList>
    </citation>
    <scope>NUCLEOTIDE SEQUENCE [LARGE SCALE GENOMIC DNA]</scope>
    <source>
        <strain evidence="14 15">CS-1</strain>
    </source>
</reference>
<dbReference type="EMBL" id="VBWP01000002">
    <property type="protein sequence ID" value="TLG76505.1"/>
    <property type="molecule type" value="Genomic_DNA"/>
</dbReference>
<evidence type="ECO:0000256" key="10">
    <source>
        <dbReference type="ARBA" id="ARBA00023146"/>
    </source>
</evidence>
<dbReference type="InParanoid" id="A0A5R8QER1"/>
<evidence type="ECO:0000256" key="11">
    <source>
        <dbReference type="ARBA" id="ARBA00047671"/>
    </source>
</evidence>
<dbReference type="CDD" id="cd00779">
    <property type="entry name" value="ProRS_core_prok"/>
    <property type="match status" value="1"/>
</dbReference>
<dbReference type="FunFam" id="3.30.930.10:FF:000042">
    <property type="entry name" value="probable proline--tRNA ligase, mitochondrial"/>
    <property type="match status" value="1"/>
</dbReference>
<keyword evidence="8" id="KW-0067">ATP-binding</keyword>
<evidence type="ECO:0000256" key="5">
    <source>
        <dbReference type="ARBA" id="ARBA00022490"/>
    </source>
</evidence>
<dbReference type="Gene3D" id="3.30.930.10">
    <property type="entry name" value="Bira Bifunctional Protein, Domain 2"/>
    <property type="match status" value="1"/>
</dbReference>
<dbReference type="InterPro" id="IPR036621">
    <property type="entry name" value="Anticodon-bd_dom_sf"/>
</dbReference>
<dbReference type="InterPro" id="IPR004500">
    <property type="entry name" value="Pro-tRNA-synth_IIa_bac-type"/>
</dbReference>
<evidence type="ECO:0000256" key="4">
    <source>
        <dbReference type="ARBA" id="ARBA00019110"/>
    </source>
</evidence>
<evidence type="ECO:0000256" key="6">
    <source>
        <dbReference type="ARBA" id="ARBA00022598"/>
    </source>
</evidence>
<keyword evidence="6 14" id="KW-0436">Ligase</keyword>
<keyword evidence="7" id="KW-0547">Nucleotide-binding</keyword>
<accession>A0A5R8QER1</accession>
<evidence type="ECO:0000256" key="7">
    <source>
        <dbReference type="ARBA" id="ARBA00022741"/>
    </source>
</evidence>
<dbReference type="InterPro" id="IPR044140">
    <property type="entry name" value="ProRS_anticodon_short"/>
</dbReference>
<sequence>MKQSNLFAYTTKEVSSDATALSHQLLLKGAYVKQIASGIYSYLPLGLRVIRNIEAIVREELEAIGATEMLMPALQPKELWDESGRWAAYGDELMRLTDRNDREFALGPTHEEIITYIVRNVLNSYKKLPLTLFQIQTKYRDEMRPRFGLMRGREFIMKDAYSFSSTDEQLDKIYLDMKAAYINIFTRCGLLFRPVEALTGEIGGSESIEFMALSEIGEDTIVYSTESDFAANSEVADLAVGEPSPDGIGTIAHAKGIEVGQIFKLGTKYSESMKAQFLDQNGRNQPLIMGCYGIGISRVMMAAIEQNHDDKGVVWPKEIAPFSVHIVPVDIKNETQKDIAEQMYISLTESGITTLLDDRDERLGVKLSDADLIGSPIRIVVGRDAAEGIVELKLRNASEAMQNTIEDAKKFVFEY</sequence>
<dbReference type="CDD" id="cd00861">
    <property type="entry name" value="ProRS_anticodon_short"/>
    <property type="match status" value="1"/>
</dbReference>
<comment type="subunit">
    <text evidence="2">Homodimer.</text>
</comment>
<evidence type="ECO:0000256" key="8">
    <source>
        <dbReference type="ARBA" id="ARBA00022840"/>
    </source>
</evidence>
<dbReference type="Pfam" id="PF03129">
    <property type="entry name" value="HGTP_anticodon"/>
    <property type="match status" value="1"/>
</dbReference>
<evidence type="ECO:0000313" key="15">
    <source>
        <dbReference type="Proteomes" id="UP000306912"/>
    </source>
</evidence>
<keyword evidence="10" id="KW-0030">Aminoacyl-tRNA synthetase</keyword>
<keyword evidence="15" id="KW-1185">Reference proteome</keyword>
<dbReference type="NCBIfam" id="TIGR00409">
    <property type="entry name" value="proS_fam_II"/>
    <property type="match status" value="1"/>
</dbReference>
<dbReference type="PANTHER" id="PTHR42753:SF2">
    <property type="entry name" value="PROLINE--TRNA LIGASE"/>
    <property type="match status" value="1"/>
</dbReference>
<feature type="domain" description="Aminoacyl-transfer RNA synthetases class-II family profile" evidence="13">
    <location>
        <begin position="17"/>
        <end position="316"/>
    </location>
</feature>
<evidence type="ECO:0000256" key="3">
    <source>
        <dbReference type="ARBA" id="ARBA00012831"/>
    </source>
</evidence>
<dbReference type="Pfam" id="PF00587">
    <property type="entry name" value="tRNA-synt_2b"/>
    <property type="match status" value="1"/>
</dbReference>
<dbReference type="GO" id="GO:0004827">
    <property type="term" value="F:proline-tRNA ligase activity"/>
    <property type="evidence" value="ECO:0007669"/>
    <property type="project" value="UniProtKB-UniRule"/>
</dbReference>
<evidence type="ECO:0000313" key="14">
    <source>
        <dbReference type="EMBL" id="TLG76505.1"/>
    </source>
</evidence>
<dbReference type="Proteomes" id="UP000306912">
    <property type="component" value="Unassembled WGS sequence"/>
</dbReference>
<dbReference type="Gene3D" id="3.40.50.800">
    <property type="entry name" value="Anticodon-binding domain"/>
    <property type="match status" value="1"/>
</dbReference>
<keyword evidence="5" id="KW-0963">Cytoplasm</keyword>
<dbReference type="InterPro" id="IPR033730">
    <property type="entry name" value="ProRS_core_prok"/>
</dbReference>
<dbReference type="GO" id="GO:0005524">
    <property type="term" value="F:ATP binding"/>
    <property type="evidence" value="ECO:0007669"/>
    <property type="project" value="UniProtKB-KW"/>
</dbReference>
<comment type="subcellular location">
    <subcellularLocation>
        <location evidence="1">Cytoplasm</location>
    </subcellularLocation>
</comment>
<protein>
    <recommendedName>
        <fullName evidence="4 12">Proline--tRNA ligase</fullName>
        <ecNumber evidence="3 12">6.1.1.15</ecNumber>
    </recommendedName>
</protein>
<dbReference type="GO" id="GO:0140096">
    <property type="term" value="F:catalytic activity, acting on a protein"/>
    <property type="evidence" value="ECO:0007669"/>
    <property type="project" value="UniProtKB-ARBA"/>
</dbReference>
<dbReference type="EC" id="6.1.1.15" evidence="3 12"/>
<dbReference type="InterPro" id="IPR004154">
    <property type="entry name" value="Anticodon-bd"/>
</dbReference>
<dbReference type="InterPro" id="IPR002316">
    <property type="entry name" value="Pro-tRNA-ligase_IIa"/>
</dbReference>
<dbReference type="PRINTS" id="PR01046">
    <property type="entry name" value="TRNASYNTHPRO"/>
</dbReference>
<evidence type="ECO:0000256" key="9">
    <source>
        <dbReference type="ARBA" id="ARBA00022917"/>
    </source>
</evidence>
<dbReference type="InterPro" id="IPR050062">
    <property type="entry name" value="Pro-tRNA_synthetase"/>
</dbReference>
<name>A0A5R8QER1_9FIRM</name>
<dbReference type="InterPro" id="IPR045864">
    <property type="entry name" value="aa-tRNA-synth_II/BPL/LPL"/>
</dbReference>
<dbReference type="InterPro" id="IPR002314">
    <property type="entry name" value="aa-tRNA-synt_IIb"/>
</dbReference>
<dbReference type="PANTHER" id="PTHR42753">
    <property type="entry name" value="MITOCHONDRIAL RIBOSOME PROTEIN L39/PROLYL-TRNA LIGASE FAMILY MEMBER"/>
    <property type="match status" value="1"/>
</dbReference>
<evidence type="ECO:0000256" key="1">
    <source>
        <dbReference type="ARBA" id="ARBA00004496"/>
    </source>
</evidence>
<comment type="catalytic activity">
    <reaction evidence="11">
        <text>tRNA(Pro) + L-proline + ATP = L-prolyl-tRNA(Pro) + AMP + diphosphate</text>
        <dbReference type="Rhea" id="RHEA:14305"/>
        <dbReference type="Rhea" id="RHEA-COMP:9700"/>
        <dbReference type="Rhea" id="RHEA-COMP:9702"/>
        <dbReference type="ChEBI" id="CHEBI:30616"/>
        <dbReference type="ChEBI" id="CHEBI:33019"/>
        <dbReference type="ChEBI" id="CHEBI:60039"/>
        <dbReference type="ChEBI" id="CHEBI:78442"/>
        <dbReference type="ChEBI" id="CHEBI:78532"/>
        <dbReference type="ChEBI" id="CHEBI:456215"/>
        <dbReference type="EC" id="6.1.1.15"/>
    </reaction>
</comment>
<evidence type="ECO:0000256" key="2">
    <source>
        <dbReference type="ARBA" id="ARBA00011738"/>
    </source>
</evidence>
<dbReference type="AlphaFoldDB" id="A0A5R8QER1"/>
<proteinExistence type="predicted"/>
<dbReference type="FunFam" id="3.40.50.800:FF:000011">
    <property type="entry name" value="Proline--tRNA ligase"/>
    <property type="match status" value="1"/>
</dbReference>
<keyword evidence="9" id="KW-0648">Protein biosynthesis</keyword>
<comment type="caution">
    <text evidence="14">The sequence shown here is derived from an EMBL/GenBank/DDBJ whole genome shotgun (WGS) entry which is preliminary data.</text>
</comment>
<dbReference type="PROSITE" id="PS50862">
    <property type="entry name" value="AA_TRNA_LIGASE_II"/>
    <property type="match status" value="1"/>
</dbReference>
<dbReference type="GO" id="GO:0005829">
    <property type="term" value="C:cytosol"/>
    <property type="evidence" value="ECO:0007669"/>
    <property type="project" value="TreeGrafter"/>
</dbReference>
<dbReference type="SUPFAM" id="SSF52954">
    <property type="entry name" value="Class II aaRS ABD-related"/>
    <property type="match status" value="1"/>
</dbReference>
<dbReference type="FunCoup" id="A0A5R8QER1">
    <property type="interactions" value="278"/>
</dbReference>
<dbReference type="OrthoDB" id="9809052at2"/>